<keyword evidence="2" id="KW-1185">Reference proteome</keyword>
<organism evidence="1 2">
    <name type="scientific">Microthlaspi erraticum</name>
    <dbReference type="NCBI Taxonomy" id="1685480"/>
    <lineage>
        <taxon>Eukaryota</taxon>
        <taxon>Viridiplantae</taxon>
        <taxon>Streptophyta</taxon>
        <taxon>Embryophyta</taxon>
        <taxon>Tracheophyta</taxon>
        <taxon>Spermatophyta</taxon>
        <taxon>Magnoliopsida</taxon>
        <taxon>eudicotyledons</taxon>
        <taxon>Gunneridae</taxon>
        <taxon>Pentapetalae</taxon>
        <taxon>rosids</taxon>
        <taxon>malvids</taxon>
        <taxon>Brassicales</taxon>
        <taxon>Brassicaceae</taxon>
        <taxon>Coluteocarpeae</taxon>
        <taxon>Microthlaspi</taxon>
    </lineage>
</organism>
<name>A0A6D2INB8_9BRAS</name>
<accession>A0A6D2INB8</accession>
<reference evidence="1" key="1">
    <citation type="submission" date="2020-01" db="EMBL/GenBank/DDBJ databases">
        <authorList>
            <person name="Mishra B."/>
        </authorList>
    </citation>
    <scope>NUCLEOTIDE SEQUENCE [LARGE SCALE GENOMIC DNA]</scope>
</reference>
<proteinExistence type="predicted"/>
<protein>
    <submittedName>
        <fullName evidence="1">Uncharacterized protein</fullName>
    </submittedName>
</protein>
<evidence type="ECO:0000313" key="1">
    <source>
        <dbReference type="EMBL" id="CAA7029129.1"/>
    </source>
</evidence>
<dbReference type="Proteomes" id="UP000467841">
    <property type="component" value="Unassembled WGS sequence"/>
</dbReference>
<sequence length="117" mass="13182">MLQMHIIRICCREEVEAEDGLPFGYMAKGAQLSKEYVIAMKRQKSGIGWAEEASLGSRSALHAFGHLSHREADIDVMIWGVSPRDMHGQVTAYRSSVSARKQTSCLNACLRIHWLKH</sequence>
<gene>
    <name evidence="1" type="ORF">MERR_LOCUS16364</name>
</gene>
<dbReference type="EMBL" id="CACVBM020001076">
    <property type="protein sequence ID" value="CAA7029129.1"/>
    <property type="molecule type" value="Genomic_DNA"/>
</dbReference>
<dbReference type="AlphaFoldDB" id="A0A6D2INB8"/>
<evidence type="ECO:0000313" key="2">
    <source>
        <dbReference type="Proteomes" id="UP000467841"/>
    </source>
</evidence>
<comment type="caution">
    <text evidence="1">The sequence shown here is derived from an EMBL/GenBank/DDBJ whole genome shotgun (WGS) entry which is preliminary data.</text>
</comment>